<dbReference type="Proteomes" id="UP000324222">
    <property type="component" value="Unassembled WGS sequence"/>
</dbReference>
<proteinExistence type="predicted"/>
<reference evidence="1 2" key="1">
    <citation type="submission" date="2019-05" db="EMBL/GenBank/DDBJ databases">
        <title>Another draft genome of Portunus trituberculatus and its Hox gene families provides insights of decapod evolution.</title>
        <authorList>
            <person name="Jeong J.-H."/>
            <person name="Song I."/>
            <person name="Kim S."/>
            <person name="Choi T."/>
            <person name="Kim D."/>
            <person name="Ryu S."/>
            <person name="Kim W."/>
        </authorList>
    </citation>
    <scope>NUCLEOTIDE SEQUENCE [LARGE SCALE GENOMIC DNA]</scope>
    <source>
        <tissue evidence="1">Muscle</tissue>
    </source>
</reference>
<sequence length="92" mass="10551">MFRSVISTSTRYINILETIEGQTESKEYTNIEIPEALEIRYGKRQRKKTVMVARWCGRAIRAEKRPPRLNMMAGEAAACCQDPRRSCVSGIK</sequence>
<gene>
    <name evidence="1" type="ORF">E2C01_076251</name>
</gene>
<organism evidence="1 2">
    <name type="scientific">Portunus trituberculatus</name>
    <name type="common">Swimming crab</name>
    <name type="synonym">Neptunus trituberculatus</name>
    <dbReference type="NCBI Taxonomy" id="210409"/>
    <lineage>
        <taxon>Eukaryota</taxon>
        <taxon>Metazoa</taxon>
        <taxon>Ecdysozoa</taxon>
        <taxon>Arthropoda</taxon>
        <taxon>Crustacea</taxon>
        <taxon>Multicrustacea</taxon>
        <taxon>Malacostraca</taxon>
        <taxon>Eumalacostraca</taxon>
        <taxon>Eucarida</taxon>
        <taxon>Decapoda</taxon>
        <taxon>Pleocyemata</taxon>
        <taxon>Brachyura</taxon>
        <taxon>Eubrachyura</taxon>
        <taxon>Portunoidea</taxon>
        <taxon>Portunidae</taxon>
        <taxon>Portuninae</taxon>
        <taxon>Portunus</taxon>
    </lineage>
</organism>
<name>A0A5B7ICS0_PORTR</name>
<accession>A0A5B7ICS0</accession>
<protein>
    <submittedName>
        <fullName evidence="1">Uncharacterized protein</fullName>
    </submittedName>
</protein>
<keyword evidence="2" id="KW-1185">Reference proteome</keyword>
<evidence type="ECO:0000313" key="1">
    <source>
        <dbReference type="EMBL" id="MPC81622.1"/>
    </source>
</evidence>
<comment type="caution">
    <text evidence="1">The sequence shown here is derived from an EMBL/GenBank/DDBJ whole genome shotgun (WGS) entry which is preliminary data.</text>
</comment>
<dbReference type="AlphaFoldDB" id="A0A5B7ICS0"/>
<evidence type="ECO:0000313" key="2">
    <source>
        <dbReference type="Proteomes" id="UP000324222"/>
    </source>
</evidence>
<dbReference type="EMBL" id="VSRR010057507">
    <property type="protein sequence ID" value="MPC81622.1"/>
    <property type="molecule type" value="Genomic_DNA"/>
</dbReference>